<evidence type="ECO:0000313" key="4">
    <source>
        <dbReference type="EMBL" id="CAL8138172.1"/>
    </source>
</evidence>
<evidence type="ECO:0000256" key="1">
    <source>
        <dbReference type="ARBA" id="ARBA00022737"/>
    </source>
</evidence>
<dbReference type="InterPro" id="IPR004092">
    <property type="entry name" value="Mbt"/>
</dbReference>
<gene>
    <name evidence="4" type="ORF">ODALV1_LOCUS27247</name>
</gene>
<dbReference type="InterPro" id="IPR050548">
    <property type="entry name" value="PcG_chromatin_remod_factors"/>
</dbReference>
<protein>
    <submittedName>
        <fullName evidence="4">Uncharacterized protein</fullName>
    </submittedName>
</protein>
<feature type="repeat" description="MBT" evidence="2">
    <location>
        <begin position="376"/>
        <end position="473"/>
    </location>
</feature>
<dbReference type="Pfam" id="PF02820">
    <property type="entry name" value="MBT"/>
    <property type="match status" value="4"/>
</dbReference>
<keyword evidence="1" id="KW-0677">Repeat</keyword>
<dbReference type="PANTHER" id="PTHR12247:SF104">
    <property type="entry name" value="POLYCOMB PROTEIN SFMBT"/>
    <property type="match status" value="1"/>
</dbReference>
<dbReference type="PROSITE" id="PS51079">
    <property type="entry name" value="MBT"/>
    <property type="match status" value="3"/>
</dbReference>
<sequence length="498" mass="56304">MDQPSTSNKLPGSSSSVKNKTNSKSKKETSSSSSLPQRQVGSEVQQEVMLSWGDYLNERKDVQWICGVEYFNHAPFGTEKWQNFAKHGMVVEVPNGKDPSTYWPATVFGFAGYNALVEYVRIDEKTSGRPQMCWIPFCSKVPKPLGYCLTNDILLKPVSEIDQKDPEFLKKTFTKLAAKKLPTVKPDHWEHCLEELKLTSSRFKLNEVVEALDKHDCSRNRIGTISMMLGNRIHVQYVGLEDDDEGFWFCQQSEHVHKIGWSHAVGAELVGASPNLAYPLPSSSEFQVVPAGVKVVKNAMFEMRHPVHLHEICVAYVVEPLRNGYFLAGTDWTRKNETVEIVMHITSDYILPINFCRKHGIDLVIPKKDGKEIMKFSWRKYLADVECTAMDLSAIKKEEAKFTKGCKMEAVDLKEPTYLGPVTVTAVCGHLLQIHFDGYPRTEEDSFQWVSAQSSDIYPACYSQFIGHKLGNKPDRPNPADLCYFTDPEPSTSTSSKR</sequence>
<evidence type="ECO:0000256" key="3">
    <source>
        <dbReference type="SAM" id="MobiDB-lite"/>
    </source>
</evidence>
<dbReference type="Gene3D" id="2.30.30.140">
    <property type="match status" value="4"/>
</dbReference>
<feature type="compositionally biased region" description="Polar residues" evidence="3">
    <location>
        <begin position="1"/>
        <end position="12"/>
    </location>
</feature>
<dbReference type="SUPFAM" id="SSF63748">
    <property type="entry name" value="Tudor/PWWP/MBT"/>
    <property type="match status" value="4"/>
</dbReference>
<dbReference type="Proteomes" id="UP001642540">
    <property type="component" value="Unassembled WGS sequence"/>
</dbReference>
<evidence type="ECO:0000313" key="5">
    <source>
        <dbReference type="Proteomes" id="UP001642540"/>
    </source>
</evidence>
<keyword evidence="5" id="KW-1185">Reference proteome</keyword>
<name>A0ABP1RXR4_9HEXA</name>
<feature type="repeat" description="MBT" evidence="2">
    <location>
        <begin position="163"/>
        <end position="272"/>
    </location>
</feature>
<comment type="caution">
    <text evidence="4">The sequence shown here is derived from an EMBL/GenBank/DDBJ whole genome shotgun (WGS) entry which is preliminary data.</text>
</comment>
<dbReference type="CDD" id="cd20098">
    <property type="entry name" value="MBT_dSfmbt-like_rpt2"/>
    <property type="match status" value="1"/>
</dbReference>
<evidence type="ECO:0000256" key="2">
    <source>
        <dbReference type="PROSITE-ProRule" id="PRU00459"/>
    </source>
</evidence>
<dbReference type="EMBL" id="CAXLJM020000122">
    <property type="protein sequence ID" value="CAL8138172.1"/>
    <property type="molecule type" value="Genomic_DNA"/>
</dbReference>
<feature type="compositionally biased region" description="Low complexity" evidence="3">
    <location>
        <begin position="13"/>
        <end position="22"/>
    </location>
</feature>
<dbReference type="SMART" id="SM00561">
    <property type="entry name" value="MBT"/>
    <property type="match status" value="2"/>
</dbReference>
<feature type="region of interest" description="Disordered" evidence="3">
    <location>
        <begin position="1"/>
        <end position="42"/>
    </location>
</feature>
<dbReference type="PANTHER" id="PTHR12247">
    <property type="entry name" value="POLYCOMB GROUP PROTEIN"/>
    <property type="match status" value="1"/>
</dbReference>
<proteinExistence type="predicted"/>
<organism evidence="4 5">
    <name type="scientific">Orchesella dallaii</name>
    <dbReference type="NCBI Taxonomy" id="48710"/>
    <lineage>
        <taxon>Eukaryota</taxon>
        <taxon>Metazoa</taxon>
        <taxon>Ecdysozoa</taxon>
        <taxon>Arthropoda</taxon>
        <taxon>Hexapoda</taxon>
        <taxon>Collembola</taxon>
        <taxon>Entomobryomorpha</taxon>
        <taxon>Entomobryoidea</taxon>
        <taxon>Orchesellidae</taxon>
        <taxon>Orchesellinae</taxon>
        <taxon>Orchesella</taxon>
    </lineage>
</organism>
<accession>A0ABP1RXR4</accession>
<reference evidence="4 5" key="1">
    <citation type="submission" date="2024-08" db="EMBL/GenBank/DDBJ databases">
        <authorList>
            <person name="Cucini C."/>
            <person name="Frati F."/>
        </authorList>
    </citation>
    <scope>NUCLEOTIDE SEQUENCE [LARGE SCALE GENOMIC DNA]</scope>
</reference>
<feature type="repeat" description="MBT" evidence="2">
    <location>
        <begin position="50"/>
        <end position="158"/>
    </location>
</feature>